<dbReference type="InterPro" id="IPR025734">
    <property type="entry name" value="EspG"/>
</dbReference>
<keyword evidence="6" id="KW-1185">Reference proteome</keyword>
<dbReference type="Pfam" id="PF14011">
    <property type="entry name" value="ESX-1_EspG"/>
    <property type="match status" value="1"/>
</dbReference>
<protein>
    <recommendedName>
        <fullName evidence="7">EspG family protein</fullName>
    </recommendedName>
</protein>
<evidence type="ECO:0000313" key="6">
    <source>
        <dbReference type="Proteomes" id="UP001500192"/>
    </source>
</evidence>
<accession>A0ABP9QNC9</accession>
<evidence type="ECO:0000256" key="3">
    <source>
        <dbReference type="ARBA" id="ARBA00022490"/>
    </source>
</evidence>
<comment type="subcellular location">
    <subcellularLocation>
        <location evidence="1">Cytoplasm</location>
    </subcellularLocation>
</comment>
<evidence type="ECO:0000256" key="4">
    <source>
        <dbReference type="ARBA" id="ARBA00023186"/>
    </source>
</evidence>
<comment type="similarity">
    <text evidence="2">Belongs to the EspG family.</text>
</comment>
<proteinExistence type="inferred from homology"/>
<keyword evidence="4" id="KW-0143">Chaperone</keyword>
<comment type="caution">
    <text evidence="5">The sequence shown here is derived from an EMBL/GenBank/DDBJ whole genome shotgun (WGS) entry which is preliminary data.</text>
</comment>
<evidence type="ECO:0000313" key="5">
    <source>
        <dbReference type="EMBL" id="GAA5164861.1"/>
    </source>
</evidence>
<organism evidence="5 6">
    <name type="scientific">Amycolatopsis dongchuanensis</name>
    <dbReference type="NCBI Taxonomy" id="1070866"/>
    <lineage>
        <taxon>Bacteria</taxon>
        <taxon>Bacillati</taxon>
        <taxon>Actinomycetota</taxon>
        <taxon>Actinomycetes</taxon>
        <taxon>Pseudonocardiales</taxon>
        <taxon>Pseudonocardiaceae</taxon>
        <taxon>Amycolatopsis</taxon>
    </lineage>
</organism>
<name>A0ABP9QNC9_9PSEU</name>
<evidence type="ECO:0000256" key="1">
    <source>
        <dbReference type="ARBA" id="ARBA00004496"/>
    </source>
</evidence>
<keyword evidence="3" id="KW-0963">Cytoplasm</keyword>
<dbReference type="Proteomes" id="UP001500192">
    <property type="component" value="Unassembled WGS sequence"/>
</dbReference>
<gene>
    <name evidence="5" type="ORF">GCM10023214_34830</name>
</gene>
<evidence type="ECO:0000256" key="2">
    <source>
        <dbReference type="ARBA" id="ARBA00006411"/>
    </source>
</evidence>
<sequence length="261" mass="27979">MSDAPGFPTVFELVDEVIRPVARAVPRRPSVLRYYDPEGDPELPMGPPAAGVVEEAERQTRWHAALGALGLSREGELTPDALALFRVLRRGPVRGAVTAVFADRLVPLRMHFFGDREACAVLEYSGARVALNTGPAGELPARVAARLPRCPAGPGEIVRIVADPLGRVSPEQAAGVARLRALAARPRTGTAVFDLTIGSRILAEHPRGAVVLFDTDLGRYLLITALLPEGDWVLYLAPATRQHVAHWIGHSVLAHLEAACG</sequence>
<reference evidence="6" key="1">
    <citation type="journal article" date="2019" name="Int. J. Syst. Evol. Microbiol.">
        <title>The Global Catalogue of Microorganisms (GCM) 10K type strain sequencing project: providing services to taxonomists for standard genome sequencing and annotation.</title>
        <authorList>
            <consortium name="The Broad Institute Genomics Platform"/>
            <consortium name="The Broad Institute Genome Sequencing Center for Infectious Disease"/>
            <person name="Wu L."/>
            <person name="Ma J."/>
        </authorList>
    </citation>
    <scope>NUCLEOTIDE SEQUENCE [LARGE SCALE GENOMIC DNA]</scope>
    <source>
        <strain evidence="6">JCM 18054</strain>
    </source>
</reference>
<evidence type="ECO:0008006" key="7">
    <source>
        <dbReference type="Google" id="ProtNLM"/>
    </source>
</evidence>
<dbReference type="EMBL" id="BAABIB010000074">
    <property type="protein sequence ID" value="GAA5164861.1"/>
    <property type="molecule type" value="Genomic_DNA"/>
</dbReference>
<dbReference type="RefSeq" id="WP_346054250.1">
    <property type="nucleotide sequence ID" value="NZ_BAABIB010000074.1"/>
</dbReference>